<evidence type="ECO:0000313" key="11">
    <source>
        <dbReference type="EMBL" id="MBC8570669.1"/>
    </source>
</evidence>
<dbReference type="InterPro" id="IPR003661">
    <property type="entry name" value="HisK_dim/P_dom"/>
</dbReference>
<evidence type="ECO:0000256" key="1">
    <source>
        <dbReference type="ARBA" id="ARBA00000085"/>
    </source>
</evidence>
<evidence type="ECO:0000256" key="2">
    <source>
        <dbReference type="ARBA" id="ARBA00004370"/>
    </source>
</evidence>
<dbReference type="Pfam" id="PF00512">
    <property type="entry name" value="HisKA"/>
    <property type="match status" value="1"/>
</dbReference>
<dbReference type="RefSeq" id="WP_262397765.1">
    <property type="nucleotide sequence ID" value="NZ_JACRTC010000004.1"/>
</dbReference>
<dbReference type="Gene3D" id="1.10.287.130">
    <property type="match status" value="1"/>
</dbReference>
<dbReference type="EC" id="2.7.13.3" evidence="3"/>
<dbReference type="InterPro" id="IPR035965">
    <property type="entry name" value="PAS-like_dom_sf"/>
</dbReference>
<evidence type="ECO:0000256" key="7">
    <source>
        <dbReference type="ARBA" id="ARBA00023012"/>
    </source>
</evidence>
<dbReference type="InterPro" id="IPR000014">
    <property type="entry name" value="PAS"/>
</dbReference>
<evidence type="ECO:0000256" key="5">
    <source>
        <dbReference type="ARBA" id="ARBA00022679"/>
    </source>
</evidence>
<comment type="catalytic activity">
    <reaction evidence="1">
        <text>ATP + protein L-histidine = ADP + protein N-phospho-L-histidine.</text>
        <dbReference type="EC" id="2.7.13.3"/>
    </reaction>
</comment>
<dbReference type="SMART" id="SM00388">
    <property type="entry name" value="HisKA"/>
    <property type="match status" value="1"/>
</dbReference>
<dbReference type="InterPro" id="IPR036890">
    <property type="entry name" value="HATPase_C_sf"/>
</dbReference>
<evidence type="ECO:0000256" key="8">
    <source>
        <dbReference type="ARBA" id="ARBA00023136"/>
    </source>
</evidence>
<dbReference type="SUPFAM" id="SSF55785">
    <property type="entry name" value="PYP-like sensor domain (PAS domain)"/>
    <property type="match status" value="1"/>
</dbReference>
<dbReference type="AlphaFoldDB" id="A0A926EEF6"/>
<dbReference type="CDD" id="cd00082">
    <property type="entry name" value="HisKA"/>
    <property type="match status" value="1"/>
</dbReference>
<keyword evidence="7" id="KW-0902">Two-component regulatory system</keyword>
<protein>
    <recommendedName>
        <fullName evidence="3">histidine kinase</fullName>
        <ecNumber evidence="3">2.7.13.3</ecNumber>
    </recommendedName>
</protein>
<evidence type="ECO:0000256" key="3">
    <source>
        <dbReference type="ARBA" id="ARBA00012438"/>
    </source>
</evidence>
<dbReference type="SMART" id="SM00387">
    <property type="entry name" value="HATPase_c"/>
    <property type="match status" value="1"/>
</dbReference>
<dbReference type="GO" id="GO:0016036">
    <property type="term" value="P:cellular response to phosphate starvation"/>
    <property type="evidence" value="ECO:0007669"/>
    <property type="project" value="TreeGrafter"/>
</dbReference>
<organism evidence="11 12">
    <name type="scientific">Zongyangia hominis</name>
    <dbReference type="NCBI Taxonomy" id="2763677"/>
    <lineage>
        <taxon>Bacteria</taxon>
        <taxon>Bacillati</taxon>
        <taxon>Bacillota</taxon>
        <taxon>Clostridia</taxon>
        <taxon>Eubacteriales</taxon>
        <taxon>Oscillospiraceae</taxon>
        <taxon>Zongyangia</taxon>
    </lineage>
</organism>
<dbReference type="GO" id="GO:0005886">
    <property type="term" value="C:plasma membrane"/>
    <property type="evidence" value="ECO:0007669"/>
    <property type="project" value="TreeGrafter"/>
</dbReference>
<comment type="subcellular location">
    <subcellularLocation>
        <location evidence="2">Membrane</location>
    </subcellularLocation>
</comment>
<dbReference type="Proteomes" id="UP000660861">
    <property type="component" value="Unassembled WGS sequence"/>
</dbReference>
<dbReference type="GO" id="GO:0004721">
    <property type="term" value="F:phosphoprotein phosphatase activity"/>
    <property type="evidence" value="ECO:0007669"/>
    <property type="project" value="TreeGrafter"/>
</dbReference>
<feature type="transmembrane region" description="Helical" evidence="9">
    <location>
        <begin position="7"/>
        <end position="30"/>
    </location>
</feature>
<dbReference type="Gene3D" id="3.30.565.10">
    <property type="entry name" value="Histidine kinase-like ATPase, C-terminal domain"/>
    <property type="match status" value="1"/>
</dbReference>
<dbReference type="PROSITE" id="PS50109">
    <property type="entry name" value="HIS_KIN"/>
    <property type="match status" value="1"/>
</dbReference>
<evidence type="ECO:0000313" key="12">
    <source>
        <dbReference type="Proteomes" id="UP000660861"/>
    </source>
</evidence>
<feature type="transmembrane region" description="Helical" evidence="9">
    <location>
        <begin position="149"/>
        <end position="169"/>
    </location>
</feature>
<dbReference type="InterPro" id="IPR050351">
    <property type="entry name" value="BphY/WalK/GraS-like"/>
</dbReference>
<keyword evidence="5" id="KW-0808">Transferase</keyword>
<dbReference type="GO" id="GO:0000155">
    <property type="term" value="F:phosphorelay sensor kinase activity"/>
    <property type="evidence" value="ECO:0007669"/>
    <property type="project" value="InterPro"/>
</dbReference>
<evidence type="ECO:0000256" key="6">
    <source>
        <dbReference type="ARBA" id="ARBA00022777"/>
    </source>
</evidence>
<comment type="caution">
    <text evidence="11">The sequence shown here is derived from an EMBL/GenBank/DDBJ whole genome shotgun (WGS) entry which is preliminary data.</text>
</comment>
<dbReference type="InterPro" id="IPR005467">
    <property type="entry name" value="His_kinase_dom"/>
</dbReference>
<dbReference type="SUPFAM" id="SSF55874">
    <property type="entry name" value="ATPase domain of HSP90 chaperone/DNA topoisomerase II/histidine kinase"/>
    <property type="match status" value="1"/>
</dbReference>
<dbReference type="SUPFAM" id="SSF47384">
    <property type="entry name" value="Homodimeric domain of signal transducing histidine kinase"/>
    <property type="match status" value="1"/>
</dbReference>
<evidence type="ECO:0000259" key="10">
    <source>
        <dbReference type="PROSITE" id="PS50109"/>
    </source>
</evidence>
<dbReference type="FunFam" id="3.30.565.10:FF:000006">
    <property type="entry name" value="Sensor histidine kinase WalK"/>
    <property type="match status" value="1"/>
</dbReference>
<dbReference type="PANTHER" id="PTHR45453:SF1">
    <property type="entry name" value="PHOSPHATE REGULON SENSOR PROTEIN PHOR"/>
    <property type="match status" value="1"/>
</dbReference>
<dbReference type="FunFam" id="1.10.287.130:FF:000001">
    <property type="entry name" value="Two-component sensor histidine kinase"/>
    <property type="match status" value="1"/>
</dbReference>
<sequence>MKKDIFLRIFITCAVVILLVCAVMAGMFAVTKERDIVDNMRESLGIMIGACDTTADGETLAARMKELSGSRITIVGPDGTVLGDSDENAQALENHGGREEIKEAKTKGIGVAKRRSDTFLTRMVYVAVKSGDNIYRMARTNGEVTQTLLGLWPMALVAVGVALAVALLLSRYAANRAMRPLLETVDAVTVQMNPTGDRIGTVDTSSLEEISPLIRTIDEMNEDITRARNKLSTQRDQNRFILDSMEQGLIFVDPGMKVILVNVSARSFLGEQGEAEGLDFIHLTREMKLYDSVSLAVKEGRSCIFDLDLRRTAGAIVEVRVSPVRESWIGGGKAERRGAVVVLTDVTQSRQMDEMRREFVANASHELKTPITSIKGFAELLAAGLVRDDRKAHEYLLRIRDESQRMTSIIEDILKLSSLEAEEYHPPRSQVDLIDVSKEAAEHMAPEAEKAQVAVTVEGENITLTACREDIYQMISNLMDNAIKYNRPGGYVKVRVHRVGDKAKIVVEDNGIGIAPEHQGRIFERFYRVDKGRSRKVGGTGLGLSIVKHVAASLGGEISVRSREGKGTTITITLPQPPPTGGGEIAL</sequence>
<dbReference type="PANTHER" id="PTHR45453">
    <property type="entry name" value="PHOSPHATE REGULON SENSOR PROTEIN PHOR"/>
    <property type="match status" value="1"/>
</dbReference>
<dbReference type="InterPro" id="IPR036097">
    <property type="entry name" value="HisK_dim/P_sf"/>
</dbReference>
<dbReference type="PRINTS" id="PR00344">
    <property type="entry name" value="BCTRLSENSOR"/>
</dbReference>
<dbReference type="InterPro" id="IPR004358">
    <property type="entry name" value="Sig_transdc_His_kin-like_C"/>
</dbReference>
<keyword evidence="12" id="KW-1185">Reference proteome</keyword>
<keyword evidence="8 9" id="KW-0472">Membrane</keyword>
<dbReference type="CDD" id="cd00075">
    <property type="entry name" value="HATPase"/>
    <property type="match status" value="1"/>
</dbReference>
<proteinExistence type="predicted"/>
<dbReference type="Pfam" id="PF02518">
    <property type="entry name" value="HATPase_c"/>
    <property type="match status" value="1"/>
</dbReference>
<keyword evidence="9" id="KW-1133">Transmembrane helix</keyword>
<reference evidence="11" key="1">
    <citation type="submission" date="2020-08" db="EMBL/GenBank/DDBJ databases">
        <title>Genome public.</title>
        <authorList>
            <person name="Liu C."/>
            <person name="Sun Q."/>
        </authorList>
    </citation>
    <scope>NUCLEOTIDE SEQUENCE</scope>
    <source>
        <strain evidence="11">NSJ-54</strain>
    </source>
</reference>
<dbReference type="EMBL" id="JACRTC010000004">
    <property type="protein sequence ID" value="MBC8570669.1"/>
    <property type="molecule type" value="Genomic_DNA"/>
</dbReference>
<keyword evidence="6" id="KW-0418">Kinase</keyword>
<evidence type="ECO:0000256" key="9">
    <source>
        <dbReference type="SAM" id="Phobius"/>
    </source>
</evidence>
<accession>A0A926EEF6</accession>
<dbReference type="InterPro" id="IPR003594">
    <property type="entry name" value="HATPase_dom"/>
</dbReference>
<dbReference type="CDD" id="cd00130">
    <property type="entry name" value="PAS"/>
    <property type="match status" value="1"/>
</dbReference>
<keyword evidence="4" id="KW-0597">Phosphoprotein</keyword>
<keyword evidence="9" id="KW-0812">Transmembrane</keyword>
<dbReference type="Gene3D" id="3.30.450.20">
    <property type="entry name" value="PAS domain"/>
    <property type="match status" value="1"/>
</dbReference>
<name>A0A926EEF6_9FIRM</name>
<feature type="domain" description="Histidine kinase" evidence="10">
    <location>
        <begin position="362"/>
        <end position="578"/>
    </location>
</feature>
<evidence type="ECO:0000256" key="4">
    <source>
        <dbReference type="ARBA" id="ARBA00022553"/>
    </source>
</evidence>
<gene>
    <name evidence="11" type="ORF">H8709_07470</name>
</gene>